<dbReference type="PANTHER" id="PTHR24121">
    <property type="entry name" value="NO MECHANORECEPTOR POTENTIAL C, ISOFORM D-RELATED"/>
    <property type="match status" value="1"/>
</dbReference>
<reference evidence="7" key="1">
    <citation type="submission" date="2021-03" db="EMBL/GenBank/DDBJ databases">
        <title>Comparative genomics and phylogenomic investigation of the class Geoglossomycetes provide insights into ecological specialization and systematics.</title>
        <authorList>
            <person name="Melie T."/>
            <person name="Pirro S."/>
            <person name="Miller A.N."/>
            <person name="Quandt A."/>
        </authorList>
    </citation>
    <scope>NUCLEOTIDE SEQUENCE</scope>
    <source>
        <strain evidence="7">GBOQ0MN5Z8</strain>
    </source>
</reference>
<evidence type="ECO:0000313" key="8">
    <source>
        <dbReference type="Proteomes" id="UP000698800"/>
    </source>
</evidence>
<dbReference type="Pfam" id="PF00082">
    <property type="entry name" value="Peptidase_S8"/>
    <property type="match status" value="1"/>
</dbReference>
<dbReference type="SMART" id="SM00248">
    <property type="entry name" value="ANK"/>
    <property type="match status" value="3"/>
</dbReference>
<dbReference type="Gene3D" id="3.40.50.200">
    <property type="entry name" value="Peptidase S8/S53 domain"/>
    <property type="match status" value="1"/>
</dbReference>
<dbReference type="Gene3D" id="1.25.40.20">
    <property type="entry name" value="Ankyrin repeat-containing domain"/>
    <property type="match status" value="1"/>
</dbReference>
<dbReference type="Pfam" id="PF12796">
    <property type="entry name" value="Ank_2"/>
    <property type="match status" value="1"/>
</dbReference>
<evidence type="ECO:0000256" key="1">
    <source>
        <dbReference type="ARBA" id="ARBA00022670"/>
    </source>
</evidence>
<keyword evidence="1" id="KW-0645">Protease</keyword>
<dbReference type="Proteomes" id="UP000698800">
    <property type="component" value="Unassembled WGS sequence"/>
</dbReference>
<feature type="compositionally biased region" description="Basic residues" evidence="4">
    <location>
        <begin position="283"/>
        <end position="293"/>
    </location>
</feature>
<name>A0A9P8I952_9PEZI</name>
<dbReference type="OrthoDB" id="5093543at2759"/>
<dbReference type="AlphaFoldDB" id="A0A9P8I952"/>
<protein>
    <recommendedName>
        <fullName evidence="6">Peptidase S8/S53 domain-containing protein</fullName>
    </recommendedName>
</protein>
<evidence type="ECO:0000256" key="3">
    <source>
        <dbReference type="ARBA" id="ARBA00022825"/>
    </source>
</evidence>
<feature type="compositionally biased region" description="Basic and acidic residues" evidence="4">
    <location>
        <begin position="249"/>
        <end position="259"/>
    </location>
</feature>
<dbReference type="InterPro" id="IPR002110">
    <property type="entry name" value="Ankyrin_rpt"/>
</dbReference>
<keyword evidence="2" id="KW-0378">Hydrolase</keyword>
<keyword evidence="5" id="KW-0812">Transmembrane</keyword>
<keyword evidence="8" id="KW-1185">Reference proteome</keyword>
<keyword evidence="3" id="KW-0720">Serine protease</keyword>
<dbReference type="GO" id="GO:0006508">
    <property type="term" value="P:proteolysis"/>
    <property type="evidence" value="ECO:0007669"/>
    <property type="project" value="UniProtKB-KW"/>
</dbReference>
<evidence type="ECO:0000256" key="2">
    <source>
        <dbReference type="ARBA" id="ARBA00022801"/>
    </source>
</evidence>
<comment type="caution">
    <text evidence="7">The sequence shown here is derived from an EMBL/GenBank/DDBJ whole genome shotgun (WGS) entry which is preliminary data.</text>
</comment>
<accession>A0A9P8I952</accession>
<evidence type="ECO:0000256" key="4">
    <source>
        <dbReference type="SAM" id="MobiDB-lite"/>
    </source>
</evidence>
<gene>
    <name evidence="7" type="ORF">FGG08_000485</name>
</gene>
<dbReference type="InterPro" id="IPR036852">
    <property type="entry name" value="Peptidase_S8/S53_dom_sf"/>
</dbReference>
<feature type="transmembrane region" description="Helical" evidence="5">
    <location>
        <begin position="809"/>
        <end position="830"/>
    </location>
</feature>
<organism evidence="7 8">
    <name type="scientific">Glutinoglossum americanum</name>
    <dbReference type="NCBI Taxonomy" id="1670608"/>
    <lineage>
        <taxon>Eukaryota</taxon>
        <taxon>Fungi</taxon>
        <taxon>Dikarya</taxon>
        <taxon>Ascomycota</taxon>
        <taxon>Pezizomycotina</taxon>
        <taxon>Geoglossomycetes</taxon>
        <taxon>Geoglossales</taxon>
        <taxon>Geoglossaceae</taxon>
        <taxon>Glutinoglossum</taxon>
    </lineage>
</organism>
<keyword evidence="5" id="KW-0472">Membrane</keyword>
<sequence length="913" mass="102766">MGGFEDKVSDSAWGYEDEYSEEDESDFESAEPVGDLGSKDELLADVLDEAIHGGVDWENDHKAECFMDKHSAALRARGGTRDTLVHKIVERDGHFEKLKPLLGLLLMRHPDILEKKDEDGLTALYKAIHKKQRDMVKFMCDKTPDSARALGVGSKSENCLHLAIKKDADLAEYLIERCSEDMFEDPDLELKNTPLHVAVDYRLCTENQVRIVEKLLERCDRAIGIHNRKGFTPYRYHLETKPKKWSNKKGPDEAVAERKSVKRTVKPDGANDAGGKLGDRNTARHGTKKHQPKANKGMLETKKEKISNQILRVLKLHCMRYRDREATIDILYGLYPSTSAAPIAQIEGSIDPVLANRYLARNFEFDLNGANPHYTDICLQNMTFLQFEDILQYVALPNLWVEKTTATEPRPMSTRMPGMKPMSDGTGRKDLQLVFTWLSSKKVERIIKVIVEDNVQDDHAIPHSDQAIEDSLRDFDVEVWDWRKTDISIDTIQAAAKNVREVYLYSSGNNAVLRGWSDKGGLEILEKGLETRARTQRNVDAFKERLKKSGKNIVVESTIKSGTNDVRQVSEGDMGTEEPKPNRWLECMDQFTVQIVQNYKPSQEPEPIRVALIDDGIDGADQILYGNIADGVSFCQRGEGLSNTYYVASGGHGTLMATFIRRICPWIKLYVARLDEGYGPNGERQITADSAAKAINWAIKQNVHIISMSWTVQQTGDNQASIKKLENAIGQAVEADILLFCSANDLGNQKDKPYPASCDSRRIFRIGAATLTGDKWKRVGDEDADFVFPGEKILVQPQHYPLAQKCKTLSGSSIATAIAAGLAALILYMVEVDNHRNLRAMTNYERMKAAFSAPGTAGRIPYILVWDLFKTKVQMGDEVVEDEKRIFEWVVKQLVTNREDAKELVPRRLQVAG</sequence>
<feature type="region of interest" description="Disordered" evidence="4">
    <location>
        <begin position="242"/>
        <end position="295"/>
    </location>
</feature>
<dbReference type="PANTHER" id="PTHR24121:SF23">
    <property type="entry name" value="NO MECHANORECEPTOR POTENTIAL C, ISOFORM H"/>
    <property type="match status" value="1"/>
</dbReference>
<dbReference type="InterPro" id="IPR015500">
    <property type="entry name" value="Peptidase_S8_subtilisin-rel"/>
</dbReference>
<dbReference type="CDD" id="cd07491">
    <property type="entry name" value="Peptidases_S8_7"/>
    <property type="match status" value="1"/>
</dbReference>
<feature type="domain" description="Peptidase S8/S53" evidence="6">
    <location>
        <begin position="608"/>
        <end position="831"/>
    </location>
</feature>
<dbReference type="PRINTS" id="PR00723">
    <property type="entry name" value="SUBTILISIN"/>
</dbReference>
<dbReference type="SUPFAM" id="SSF52743">
    <property type="entry name" value="Subtilisin-like"/>
    <property type="match status" value="1"/>
</dbReference>
<dbReference type="SUPFAM" id="SSF48403">
    <property type="entry name" value="Ankyrin repeat"/>
    <property type="match status" value="1"/>
</dbReference>
<dbReference type="InterPro" id="IPR036770">
    <property type="entry name" value="Ankyrin_rpt-contain_sf"/>
</dbReference>
<dbReference type="GO" id="GO:0004252">
    <property type="term" value="F:serine-type endopeptidase activity"/>
    <property type="evidence" value="ECO:0007669"/>
    <property type="project" value="InterPro"/>
</dbReference>
<evidence type="ECO:0000313" key="7">
    <source>
        <dbReference type="EMBL" id="KAH0545484.1"/>
    </source>
</evidence>
<feature type="region of interest" description="Disordered" evidence="4">
    <location>
        <begin position="1"/>
        <end position="34"/>
    </location>
</feature>
<proteinExistence type="predicted"/>
<dbReference type="EMBL" id="JAGHQL010000005">
    <property type="protein sequence ID" value="KAH0545484.1"/>
    <property type="molecule type" value="Genomic_DNA"/>
</dbReference>
<dbReference type="InterPro" id="IPR000209">
    <property type="entry name" value="Peptidase_S8/S53_dom"/>
</dbReference>
<feature type="compositionally biased region" description="Acidic residues" evidence="4">
    <location>
        <begin position="15"/>
        <end position="29"/>
    </location>
</feature>
<evidence type="ECO:0000259" key="6">
    <source>
        <dbReference type="Pfam" id="PF00082"/>
    </source>
</evidence>
<keyword evidence="5" id="KW-1133">Transmembrane helix</keyword>
<evidence type="ECO:0000256" key="5">
    <source>
        <dbReference type="SAM" id="Phobius"/>
    </source>
</evidence>